<evidence type="ECO:0000256" key="4">
    <source>
        <dbReference type="ARBA" id="ARBA00022833"/>
    </source>
</evidence>
<evidence type="ECO:0008006" key="13">
    <source>
        <dbReference type="Google" id="ProtNLM"/>
    </source>
</evidence>
<dbReference type="PANTHER" id="PTHR46481">
    <property type="entry name" value="ZINC FINGER BED DOMAIN-CONTAINING PROTEIN 4"/>
    <property type="match status" value="1"/>
</dbReference>
<dbReference type="SUPFAM" id="SSF57667">
    <property type="entry name" value="beta-beta-alpha zinc fingers"/>
    <property type="match status" value="1"/>
</dbReference>
<feature type="domain" description="HAT C-terminal dimerisation" evidence="10">
    <location>
        <begin position="533"/>
        <end position="612"/>
    </location>
</feature>
<dbReference type="InterPro" id="IPR003656">
    <property type="entry name" value="Znf_BED"/>
</dbReference>
<evidence type="ECO:0000256" key="5">
    <source>
        <dbReference type="ARBA" id="ARBA00023015"/>
    </source>
</evidence>
<dbReference type="OMA" id="DQDPLLW"/>
<dbReference type="EMBL" id="JEMT01026913">
    <property type="protein sequence ID" value="EXX58345.1"/>
    <property type="molecule type" value="Genomic_DNA"/>
</dbReference>
<gene>
    <name evidence="11" type="ORF">RirG_198870</name>
</gene>
<proteinExistence type="predicted"/>
<dbReference type="SUPFAM" id="SSF53098">
    <property type="entry name" value="Ribonuclease H-like"/>
    <property type="match status" value="1"/>
</dbReference>
<dbReference type="GO" id="GO:0009791">
    <property type="term" value="P:post-embryonic development"/>
    <property type="evidence" value="ECO:0007669"/>
    <property type="project" value="UniProtKB-ARBA"/>
</dbReference>
<dbReference type="Pfam" id="PF02892">
    <property type="entry name" value="zf-BED"/>
    <property type="match status" value="1"/>
</dbReference>
<organism evidence="11 12">
    <name type="scientific">Rhizophagus irregularis (strain DAOM 197198w)</name>
    <name type="common">Glomus intraradices</name>
    <dbReference type="NCBI Taxonomy" id="1432141"/>
    <lineage>
        <taxon>Eukaryota</taxon>
        <taxon>Fungi</taxon>
        <taxon>Fungi incertae sedis</taxon>
        <taxon>Mucoromycota</taxon>
        <taxon>Glomeromycotina</taxon>
        <taxon>Glomeromycetes</taxon>
        <taxon>Glomerales</taxon>
        <taxon>Glomeraceae</taxon>
        <taxon>Rhizophagus</taxon>
    </lineage>
</organism>
<keyword evidence="3" id="KW-0863">Zinc-finger</keyword>
<dbReference type="InterPro" id="IPR052035">
    <property type="entry name" value="ZnF_BED_domain_contain"/>
</dbReference>
<dbReference type="GO" id="GO:0046983">
    <property type="term" value="F:protein dimerization activity"/>
    <property type="evidence" value="ECO:0007669"/>
    <property type="project" value="InterPro"/>
</dbReference>
<dbReference type="SMART" id="SM00614">
    <property type="entry name" value="ZnF_BED"/>
    <property type="match status" value="1"/>
</dbReference>
<comment type="caution">
    <text evidence="11">The sequence shown here is derived from an EMBL/GenBank/DDBJ whole genome shotgun (WGS) entry which is preliminary data.</text>
</comment>
<evidence type="ECO:0000313" key="12">
    <source>
        <dbReference type="Proteomes" id="UP000022910"/>
    </source>
</evidence>
<reference evidence="11 12" key="1">
    <citation type="submission" date="2014-02" db="EMBL/GenBank/DDBJ databases">
        <title>Single nucleus genome sequencing reveals high similarity among nuclei of an endomycorrhizal fungus.</title>
        <authorList>
            <person name="Lin K."/>
            <person name="Geurts R."/>
            <person name="Zhang Z."/>
            <person name="Limpens E."/>
            <person name="Saunders D.G."/>
            <person name="Mu D."/>
            <person name="Pang E."/>
            <person name="Cao H."/>
            <person name="Cha H."/>
            <person name="Lin T."/>
            <person name="Zhou Q."/>
            <person name="Shang Y."/>
            <person name="Li Y."/>
            <person name="Ivanov S."/>
            <person name="Sharma T."/>
            <person name="Velzen R.V."/>
            <person name="Ruijter N.D."/>
            <person name="Aanen D.K."/>
            <person name="Win J."/>
            <person name="Kamoun S."/>
            <person name="Bisseling T."/>
            <person name="Huang S."/>
        </authorList>
    </citation>
    <scope>NUCLEOTIDE SEQUENCE [LARGE SCALE GENOMIC DNA]</scope>
    <source>
        <strain evidence="12">DAOM197198w</strain>
    </source>
</reference>
<dbReference type="InterPro" id="IPR036236">
    <property type="entry name" value="Znf_C2H2_sf"/>
</dbReference>
<dbReference type="Proteomes" id="UP000022910">
    <property type="component" value="Unassembled WGS sequence"/>
</dbReference>
<evidence type="ECO:0000256" key="7">
    <source>
        <dbReference type="ARBA" id="ARBA00023163"/>
    </source>
</evidence>
<evidence type="ECO:0000256" key="3">
    <source>
        <dbReference type="ARBA" id="ARBA00022771"/>
    </source>
</evidence>
<dbReference type="SUPFAM" id="SSF140996">
    <property type="entry name" value="Hermes dimerisation domain"/>
    <property type="match status" value="1"/>
</dbReference>
<feature type="domain" description="BED-type" evidence="9">
    <location>
        <begin position="59"/>
        <end position="100"/>
    </location>
</feature>
<dbReference type="GO" id="GO:0008270">
    <property type="term" value="F:zinc ion binding"/>
    <property type="evidence" value="ECO:0007669"/>
    <property type="project" value="UniProtKB-KW"/>
</dbReference>
<evidence type="ECO:0000313" key="11">
    <source>
        <dbReference type="EMBL" id="EXX58345.1"/>
    </source>
</evidence>
<protein>
    <recommendedName>
        <fullName evidence="13">Zinc finger bed domain-containing protein ricesleeper 2-like</fullName>
    </recommendedName>
</protein>
<keyword evidence="12" id="KW-1185">Reference proteome</keyword>
<sequence>MSLSDEEFVPDQEDLVLDDEEFDEEWEDVLDLDETASQLSRMNIGSDTDASDITTTLGSAVWQYFDKNPAYAPGYNICKICSNRYRITTNVSTLRKHLNKHSLSVPKKKYVVIEKRDPFDEEEQQIHDKYLTDWLICDLQPFTVVENHYFKMFINFFCLRYIIPDRHKAKDLIIATFTNRRDAVINELHKIKGKFALTADMWTSTINREAFLGLTIHYVDSNWKLQNFLLDIVPFTVSHSGANMAREIMRTLEEFNISNKIVALTTDNESAMIVCGREIALDMDDGFSSMIFSHYRCAAHVLNLALKIRPRLCDNLRLLCNLKEIKYLKPIIDVETRWNSTYYMLRRLEVLEPALVLLVADNRSIHAFYPNDDDWIAIKDTLLLLEPLEKATKYLSASSYSTMGETRFIFSGIQAHLTKNMENETFTQREMATLIHRKIRQYWMIMDKSSITSAILDPQNKLTIFSDESRLSALQHIQDTYNTYKEWSLLTNTKQYAPNSTRQYFARLQQINEEIDQTSDEISPVIPAVEFEELNRYLQLPIDEGTDPLTWWQAHSNEFPVLCNIARDFLCIQAMSVASEQAFSVAGNTITKTRNRLLPETARVCLCMKSWINNKLVK</sequence>
<evidence type="ECO:0000256" key="6">
    <source>
        <dbReference type="ARBA" id="ARBA00023125"/>
    </source>
</evidence>
<dbReference type="GO" id="GO:0005634">
    <property type="term" value="C:nucleus"/>
    <property type="evidence" value="ECO:0007669"/>
    <property type="project" value="UniProtKB-SubCell"/>
</dbReference>
<evidence type="ECO:0000256" key="8">
    <source>
        <dbReference type="ARBA" id="ARBA00023242"/>
    </source>
</evidence>
<evidence type="ECO:0000256" key="2">
    <source>
        <dbReference type="ARBA" id="ARBA00022723"/>
    </source>
</evidence>
<evidence type="ECO:0000259" key="9">
    <source>
        <dbReference type="Pfam" id="PF02892"/>
    </source>
</evidence>
<evidence type="ECO:0000259" key="10">
    <source>
        <dbReference type="Pfam" id="PF05699"/>
    </source>
</evidence>
<dbReference type="AlphaFoldDB" id="A0A015IVP0"/>
<name>A0A015IVP0_RHIIW</name>
<keyword evidence="8" id="KW-0539">Nucleus</keyword>
<keyword evidence="7" id="KW-0804">Transcription</keyword>
<accession>A0A015IVP0</accession>
<dbReference type="Pfam" id="PF05699">
    <property type="entry name" value="Dimer_Tnp_hAT"/>
    <property type="match status" value="1"/>
</dbReference>
<keyword evidence="4" id="KW-0862">Zinc</keyword>
<evidence type="ECO:0000256" key="1">
    <source>
        <dbReference type="ARBA" id="ARBA00004123"/>
    </source>
</evidence>
<keyword evidence="5" id="KW-0805">Transcription regulation</keyword>
<dbReference type="HOGENOM" id="CLU_009123_1_3_1"/>
<dbReference type="GO" id="GO:0003677">
    <property type="term" value="F:DNA binding"/>
    <property type="evidence" value="ECO:0007669"/>
    <property type="project" value="UniProtKB-KW"/>
</dbReference>
<dbReference type="InterPro" id="IPR008906">
    <property type="entry name" value="HATC_C_dom"/>
</dbReference>
<comment type="subcellular location">
    <subcellularLocation>
        <location evidence="1">Nucleus</location>
    </subcellularLocation>
</comment>
<keyword evidence="6" id="KW-0238">DNA-binding</keyword>
<keyword evidence="2" id="KW-0479">Metal-binding</keyword>
<dbReference type="PANTHER" id="PTHR46481:SF10">
    <property type="entry name" value="ZINC FINGER BED DOMAIN-CONTAINING PROTEIN 39"/>
    <property type="match status" value="1"/>
</dbReference>
<dbReference type="InterPro" id="IPR012337">
    <property type="entry name" value="RNaseH-like_sf"/>
</dbReference>